<proteinExistence type="predicted"/>
<dbReference type="EMBL" id="GBXM01088829">
    <property type="protein sequence ID" value="JAH19748.1"/>
    <property type="molecule type" value="Transcribed_RNA"/>
</dbReference>
<reference evidence="1" key="2">
    <citation type="journal article" date="2015" name="Fish Shellfish Immunol.">
        <title>Early steps in the European eel (Anguilla anguilla)-Vibrio vulnificus interaction in the gills: Role of the RtxA13 toxin.</title>
        <authorList>
            <person name="Callol A."/>
            <person name="Pajuelo D."/>
            <person name="Ebbesson L."/>
            <person name="Teles M."/>
            <person name="MacKenzie S."/>
            <person name="Amaro C."/>
        </authorList>
    </citation>
    <scope>NUCLEOTIDE SEQUENCE</scope>
</reference>
<accession>A0A0E9QUJ5</accession>
<protein>
    <submittedName>
        <fullName evidence="1">Uncharacterized protein</fullName>
    </submittedName>
</protein>
<organism evidence="1">
    <name type="scientific">Anguilla anguilla</name>
    <name type="common">European freshwater eel</name>
    <name type="synonym">Muraena anguilla</name>
    <dbReference type="NCBI Taxonomy" id="7936"/>
    <lineage>
        <taxon>Eukaryota</taxon>
        <taxon>Metazoa</taxon>
        <taxon>Chordata</taxon>
        <taxon>Craniata</taxon>
        <taxon>Vertebrata</taxon>
        <taxon>Euteleostomi</taxon>
        <taxon>Actinopterygii</taxon>
        <taxon>Neopterygii</taxon>
        <taxon>Teleostei</taxon>
        <taxon>Anguilliformes</taxon>
        <taxon>Anguillidae</taxon>
        <taxon>Anguilla</taxon>
    </lineage>
</organism>
<reference evidence="1" key="1">
    <citation type="submission" date="2014-11" db="EMBL/GenBank/DDBJ databases">
        <authorList>
            <person name="Amaro Gonzalez C."/>
        </authorList>
    </citation>
    <scope>NUCLEOTIDE SEQUENCE</scope>
</reference>
<sequence length="18" mass="1956">MTGRCACTFLFPPVTLAK</sequence>
<evidence type="ECO:0000313" key="1">
    <source>
        <dbReference type="EMBL" id="JAH19748.1"/>
    </source>
</evidence>
<name>A0A0E9QUJ5_ANGAN</name>
<dbReference type="AlphaFoldDB" id="A0A0E9QUJ5"/>